<dbReference type="Proteomes" id="UP000533598">
    <property type="component" value="Unassembled WGS sequence"/>
</dbReference>
<comment type="caution">
    <text evidence="2">The sequence shown here is derived from an EMBL/GenBank/DDBJ whole genome shotgun (WGS) entry which is preliminary data.</text>
</comment>
<dbReference type="RefSeq" id="WP_185002026.1">
    <property type="nucleotide sequence ID" value="NZ_BAAAUI010000016.1"/>
</dbReference>
<protein>
    <recommendedName>
        <fullName evidence="4">Integral membrane protein</fullName>
    </recommendedName>
</protein>
<gene>
    <name evidence="2" type="ORF">HNR67_002285</name>
</gene>
<dbReference type="EMBL" id="JACHMH010000001">
    <property type="protein sequence ID" value="MBB4676167.1"/>
    <property type="molecule type" value="Genomic_DNA"/>
</dbReference>
<evidence type="ECO:0000313" key="3">
    <source>
        <dbReference type="Proteomes" id="UP000533598"/>
    </source>
</evidence>
<keyword evidence="1" id="KW-0472">Membrane</keyword>
<sequence length="188" mass="21023">MLYVVIIACEFAFWAVLFAGLFVRYGLRMPRLSTVVLLLTPLVDLVLLAVASWDLLSGGTANLAHSLAAIYLGYSLAYGKRHIGKLDRWFQARYARKRQQPVPVFQDMEKELPRSQRERRAWFRLLRMYLVLATLMGGAILLTGDPARTQALHAPLLIWTLIVLVDGVISFARRDEPAAPAGADRAGS</sequence>
<feature type="transmembrane region" description="Helical" evidence="1">
    <location>
        <begin position="125"/>
        <end position="144"/>
    </location>
</feature>
<proteinExistence type="predicted"/>
<feature type="transmembrane region" description="Helical" evidence="1">
    <location>
        <begin position="156"/>
        <end position="172"/>
    </location>
</feature>
<organism evidence="2 3">
    <name type="scientific">Crossiella cryophila</name>
    <dbReference type="NCBI Taxonomy" id="43355"/>
    <lineage>
        <taxon>Bacteria</taxon>
        <taxon>Bacillati</taxon>
        <taxon>Actinomycetota</taxon>
        <taxon>Actinomycetes</taxon>
        <taxon>Pseudonocardiales</taxon>
        <taxon>Pseudonocardiaceae</taxon>
        <taxon>Crossiella</taxon>
    </lineage>
</organism>
<dbReference type="AlphaFoldDB" id="A0A7W7C7W6"/>
<keyword evidence="1" id="KW-1133">Transmembrane helix</keyword>
<evidence type="ECO:0008006" key="4">
    <source>
        <dbReference type="Google" id="ProtNLM"/>
    </source>
</evidence>
<reference evidence="2 3" key="1">
    <citation type="submission" date="2020-08" db="EMBL/GenBank/DDBJ databases">
        <title>Sequencing the genomes of 1000 actinobacteria strains.</title>
        <authorList>
            <person name="Klenk H.-P."/>
        </authorList>
    </citation>
    <scope>NUCLEOTIDE SEQUENCE [LARGE SCALE GENOMIC DNA]</scope>
    <source>
        <strain evidence="2 3">DSM 44230</strain>
    </source>
</reference>
<name>A0A7W7C7W6_9PSEU</name>
<keyword evidence="3" id="KW-1185">Reference proteome</keyword>
<feature type="transmembrane region" description="Helical" evidence="1">
    <location>
        <begin position="34"/>
        <end position="53"/>
    </location>
</feature>
<feature type="transmembrane region" description="Helical" evidence="1">
    <location>
        <begin position="6"/>
        <end position="27"/>
    </location>
</feature>
<accession>A0A7W7C7W6</accession>
<keyword evidence="1" id="KW-0812">Transmembrane</keyword>
<feature type="transmembrane region" description="Helical" evidence="1">
    <location>
        <begin position="59"/>
        <end position="78"/>
    </location>
</feature>
<evidence type="ECO:0000313" key="2">
    <source>
        <dbReference type="EMBL" id="MBB4676167.1"/>
    </source>
</evidence>
<evidence type="ECO:0000256" key="1">
    <source>
        <dbReference type="SAM" id="Phobius"/>
    </source>
</evidence>